<proteinExistence type="predicted"/>
<comment type="caution">
    <text evidence="7">The sequence shown here is derived from an EMBL/GenBank/DDBJ whole genome shotgun (WGS) entry which is preliminary data.</text>
</comment>
<dbReference type="GO" id="GO:0000160">
    <property type="term" value="P:phosphorelay signal transduction system"/>
    <property type="evidence" value="ECO:0007669"/>
    <property type="project" value="UniProtKB-KW"/>
</dbReference>
<dbReference type="GO" id="GO:0004673">
    <property type="term" value="F:protein histidine kinase activity"/>
    <property type="evidence" value="ECO:0007669"/>
    <property type="project" value="UniProtKB-EC"/>
</dbReference>
<dbReference type="PANTHER" id="PTHR43711:SF1">
    <property type="entry name" value="HISTIDINE KINASE 1"/>
    <property type="match status" value="1"/>
</dbReference>
<evidence type="ECO:0000259" key="6">
    <source>
        <dbReference type="PROSITE" id="PS50109"/>
    </source>
</evidence>
<evidence type="ECO:0000256" key="3">
    <source>
        <dbReference type="ARBA" id="ARBA00022679"/>
    </source>
</evidence>
<evidence type="ECO:0000313" key="8">
    <source>
        <dbReference type="Proteomes" id="UP000094622"/>
    </source>
</evidence>
<dbReference type="EC" id="2.7.13.3" evidence="2"/>
<dbReference type="InterPro" id="IPR003594">
    <property type="entry name" value="HATPase_dom"/>
</dbReference>
<evidence type="ECO:0000256" key="1">
    <source>
        <dbReference type="ARBA" id="ARBA00000085"/>
    </source>
</evidence>
<evidence type="ECO:0000256" key="5">
    <source>
        <dbReference type="ARBA" id="ARBA00023012"/>
    </source>
</evidence>
<dbReference type="InterPro" id="IPR036890">
    <property type="entry name" value="HATPase_C_sf"/>
</dbReference>
<keyword evidence="8" id="KW-1185">Reference proteome</keyword>
<dbReference type="AlphaFoldDB" id="A0A1E3H909"/>
<dbReference type="SUPFAM" id="SSF55874">
    <property type="entry name" value="ATPase domain of HSP90 chaperone/DNA topoisomerase II/histidine kinase"/>
    <property type="match status" value="1"/>
</dbReference>
<name>A0A1E3H909_9HYPH</name>
<evidence type="ECO:0000313" key="7">
    <source>
        <dbReference type="EMBL" id="ODN71981.1"/>
    </source>
</evidence>
<organism evidence="7 8">
    <name type="scientific">Methylobrevis pamukkalensis</name>
    <dbReference type="NCBI Taxonomy" id="1439726"/>
    <lineage>
        <taxon>Bacteria</taxon>
        <taxon>Pseudomonadati</taxon>
        <taxon>Pseudomonadota</taxon>
        <taxon>Alphaproteobacteria</taxon>
        <taxon>Hyphomicrobiales</taxon>
        <taxon>Pleomorphomonadaceae</taxon>
        <taxon>Methylobrevis</taxon>
    </lineage>
</organism>
<reference evidence="7 8" key="1">
    <citation type="submission" date="2016-07" db="EMBL/GenBank/DDBJ databases">
        <title>Draft Genome Sequence of Methylobrevis pamukkalensis PK2.</title>
        <authorList>
            <person name="Vasilenko O.V."/>
            <person name="Doronina N.V."/>
            <person name="Shmareva M.N."/>
            <person name="Tarlachkov S.V."/>
            <person name="Mustakhimov I."/>
            <person name="Trotsenko Y.A."/>
        </authorList>
    </citation>
    <scope>NUCLEOTIDE SEQUENCE [LARGE SCALE GENOMIC DNA]</scope>
    <source>
        <strain evidence="7 8">PK2</strain>
    </source>
</reference>
<dbReference type="PROSITE" id="PS50109">
    <property type="entry name" value="HIS_KIN"/>
    <property type="match status" value="1"/>
</dbReference>
<keyword evidence="3 7" id="KW-0808">Transferase</keyword>
<sequence>MRLEASRSRRTGGAGLGLAVVRTLVEAHGGAIRIGNAAQGGARIEIDLPRFSGEDEDAA</sequence>
<dbReference type="InterPro" id="IPR005467">
    <property type="entry name" value="His_kinase_dom"/>
</dbReference>
<evidence type="ECO:0000256" key="2">
    <source>
        <dbReference type="ARBA" id="ARBA00012438"/>
    </source>
</evidence>
<dbReference type="InterPro" id="IPR004358">
    <property type="entry name" value="Sig_transdc_His_kin-like_C"/>
</dbReference>
<protein>
    <recommendedName>
        <fullName evidence="2">histidine kinase</fullName>
        <ecNumber evidence="2">2.7.13.3</ecNumber>
    </recommendedName>
</protein>
<dbReference type="PRINTS" id="PR00344">
    <property type="entry name" value="BCTRLSENSOR"/>
</dbReference>
<dbReference type="Pfam" id="PF02518">
    <property type="entry name" value="HATPase_c"/>
    <property type="match status" value="1"/>
</dbReference>
<dbReference type="InterPro" id="IPR050736">
    <property type="entry name" value="Sensor_HK_Regulatory"/>
</dbReference>
<dbReference type="EMBL" id="MCRJ01000010">
    <property type="protein sequence ID" value="ODN71981.1"/>
    <property type="molecule type" value="Genomic_DNA"/>
</dbReference>
<comment type="catalytic activity">
    <reaction evidence="1">
        <text>ATP + protein L-histidine = ADP + protein N-phospho-L-histidine.</text>
        <dbReference type="EC" id="2.7.13.3"/>
    </reaction>
</comment>
<gene>
    <name evidence="7" type="primary">rstB_1</name>
    <name evidence="7" type="ORF">A6302_00714</name>
</gene>
<dbReference type="Proteomes" id="UP000094622">
    <property type="component" value="Unassembled WGS sequence"/>
</dbReference>
<accession>A0A1E3H909</accession>
<keyword evidence="4" id="KW-0418">Kinase</keyword>
<feature type="domain" description="Histidine kinase" evidence="6">
    <location>
        <begin position="1"/>
        <end position="52"/>
    </location>
</feature>
<dbReference type="Gene3D" id="3.30.565.10">
    <property type="entry name" value="Histidine kinase-like ATPase, C-terminal domain"/>
    <property type="match status" value="1"/>
</dbReference>
<keyword evidence="5" id="KW-0902">Two-component regulatory system</keyword>
<evidence type="ECO:0000256" key="4">
    <source>
        <dbReference type="ARBA" id="ARBA00022777"/>
    </source>
</evidence>
<dbReference type="PANTHER" id="PTHR43711">
    <property type="entry name" value="TWO-COMPONENT HISTIDINE KINASE"/>
    <property type="match status" value="1"/>
</dbReference>